<protein>
    <submittedName>
        <fullName evidence="1">Uncharacterized protein</fullName>
    </submittedName>
</protein>
<accession>X0WNT6</accession>
<name>X0WNT6_9ZZZZ</name>
<dbReference type="AlphaFoldDB" id="X0WNT6"/>
<sequence length="127" mass="13093">MAATGTVTIVEETFGSMNLIAFTWIGGTAETTLTGGTTTNFYNGKLEYCVTVPAGSTEAPADDYDVTVLDKNDVDLLADNGLDRATGTTESILTASLGAVANSQLELSVVNSGSSGTASGVVYIWIR</sequence>
<comment type="caution">
    <text evidence="1">The sequence shown here is derived from an EMBL/GenBank/DDBJ whole genome shotgun (WGS) entry which is preliminary data.</text>
</comment>
<gene>
    <name evidence="1" type="ORF">S01H1_57410</name>
</gene>
<proteinExistence type="predicted"/>
<dbReference type="EMBL" id="BARS01037439">
    <property type="protein sequence ID" value="GAG26173.1"/>
    <property type="molecule type" value="Genomic_DNA"/>
</dbReference>
<organism evidence="1">
    <name type="scientific">marine sediment metagenome</name>
    <dbReference type="NCBI Taxonomy" id="412755"/>
    <lineage>
        <taxon>unclassified sequences</taxon>
        <taxon>metagenomes</taxon>
        <taxon>ecological metagenomes</taxon>
    </lineage>
</organism>
<reference evidence="1" key="1">
    <citation type="journal article" date="2014" name="Front. Microbiol.">
        <title>High frequency of phylogenetically diverse reductive dehalogenase-homologous genes in deep subseafloor sedimentary metagenomes.</title>
        <authorList>
            <person name="Kawai M."/>
            <person name="Futagami T."/>
            <person name="Toyoda A."/>
            <person name="Takaki Y."/>
            <person name="Nishi S."/>
            <person name="Hori S."/>
            <person name="Arai W."/>
            <person name="Tsubouchi T."/>
            <person name="Morono Y."/>
            <person name="Uchiyama I."/>
            <person name="Ito T."/>
            <person name="Fujiyama A."/>
            <person name="Inagaki F."/>
            <person name="Takami H."/>
        </authorList>
    </citation>
    <scope>NUCLEOTIDE SEQUENCE</scope>
    <source>
        <strain evidence="1">Expedition CK06-06</strain>
    </source>
</reference>
<evidence type="ECO:0000313" key="1">
    <source>
        <dbReference type="EMBL" id="GAG26173.1"/>
    </source>
</evidence>